<dbReference type="RefSeq" id="WP_256600941.1">
    <property type="nucleotide sequence ID" value="NZ_JANIBJ010000005.1"/>
</dbReference>
<accession>A0ABT1TCR5</accession>
<name>A0ABT1TCR5_9GAMM</name>
<gene>
    <name evidence="1" type="ORF">NP590_03980</name>
</gene>
<sequence length="169" mass="18592">MAKKHKAPAASYVCQDKDQTMAAIRILGDTQRELTRIETELNDEIAAITDSRKTQIEALKTRIDSLVTGIQTWCEANRAELCKDGGKTANLITGEVSWRQRPPSVGVRSVDKVLETLRNLGLSRFIRTKDELNKEAVLADPKAVQGIAGITINSGIEDFAVVPFEQEVA</sequence>
<organism evidence="1 2">
    <name type="scientific">Methylomonas subterranea</name>
    <dbReference type="NCBI Taxonomy" id="2952225"/>
    <lineage>
        <taxon>Bacteria</taxon>
        <taxon>Pseudomonadati</taxon>
        <taxon>Pseudomonadota</taxon>
        <taxon>Gammaproteobacteria</taxon>
        <taxon>Methylococcales</taxon>
        <taxon>Methylococcaceae</taxon>
        <taxon>Methylomonas</taxon>
    </lineage>
</organism>
<dbReference type="Proteomes" id="UP001524499">
    <property type="component" value="Unassembled WGS sequence"/>
</dbReference>
<dbReference type="Pfam" id="PF07352">
    <property type="entry name" value="Phage_Mu_Gam"/>
    <property type="match status" value="1"/>
</dbReference>
<protein>
    <submittedName>
        <fullName evidence="1">Host-nuclease inhibitor Gam family protein</fullName>
    </submittedName>
</protein>
<keyword evidence="2" id="KW-1185">Reference proteome</keyword>
<reference evidence="1 2" key="1">
    <citation type="submission" date="2022-07" db="EMBL/GenBank/DDBJ databases">
        <title>Methylomonas rivi sp. nov., Methylomonas rosea sp. nov., Methylomonas aureus sp. nov. and Methylomonas subterranea sp. nov., four novel methanotrophs isolated from a freshwater creek and the deep terrestrial subsurface.</title>
        <authorList>
            <person name="Abin C."/>
            <person name="Sankaranarayanan K."/>
            <person name="Garner C."/>
            <person name="Sindelar R."/>
            <person name="Kotary K."/>
            <person name="Garner R."/>
            <person name="Barclay S."/>
            <person name="Lawson P."/>
            <person name="Krumholz L."/>
        </authorList>
    </citation>
    <scope>NUCLEOTIDE SEQUENCE [LARGE SCALE GENOMIC DNA]</scope>
    <source>
        <strain evidence="1 2">SURF-2</strain>
    </source>
</reference>
<dbReference type="InterPro" id="IPR009951">
    <property type="entry name" value="Host-nuc_inhib_Gam"/>
</dbReference>
<dbReference type="EMBL" id="JANIBJ010000005">
    <property type="protein sequence ID" value="MCQ8103256.1"/>
    <property type="molecule type" value="Genomic_DNA"/>
</dbReference>
<dbReference type="Gene3D" id="1.20.5.170">
    <property type="match status" value="1"/>
</dbReference>
<proteinExistence type="predicted"/>
<evidence type="ECO:0000313" key="2">
    <source>
        <dbReference type="Proteomes" id="UP001524499"/>
    </source>
</evidence>
<evidence type="ECO:0000313" key="1">
    <source>
        <dbReference type="EMBL" id="MCQ8103256.1"/>
    </source>
</evidence>
<comment type="caution">
    <text evidence="1">The sequence shown here is derived from an EMBL/GenBank/DDBJ whole genome shotgun (WGS) entry which is preliminary data.</text>
</comment>
<dbReference type="SUPFAM" id="SSF161266">
    <property type="entry name" value="Gam-like"/>
    <property type="match status" value="1"/>
</dbReference>